<dbReference type="Pfam" id="PF13365">
    <property type="entry name" value="Trypsin_2"/>
    <property type="match status" value="1"/>
</dbReference>
<reference evidence="2 3" key="1">
    <citation type="submission" date="2017-08" db="EMBL/GenBank/DDBJ databases">
        <title>Draft genome sequence of filamentous cyanobacterium Calothrix elsteri CCALA 953.</title>
        <authorList>
            <person name="Gagunashvili A.N."/>
            <person name="Elster J."/>
            <person name="Andresson O.S."/>
        </authorList>
    </citation>
    <scope>NUCLEOTIDE SEQUENCE [LARGE SCALE GENOMIC DNA]</scope>
    <source>
        <strain evidence="2 3">CCALA 953</strain>
    </source>
</reference>
<dbReference type="EMBL" id="NTFS01000042">
    <property type="protein sequence ID" value="PAX59649.1"/>
    <property type="molecule type" value="Genomic_DNA"/>
</dbReference>
<evidence type="ECO:0000313" key="3">
    <source>
        <dbReference type="Proteomes" id="UP000218238"/>
    </source>
</evidence>
<comment type="caution">
    <text evidence="2">The sequence shown here is derived from an EMBL/GenBank/DDBJ whole genome shotgun (WGS) entry which is preliminary data.</text>
</comment>
<accession>A0A2A2TMD0</accession>
<feature type="signal peptide" evidence="1">
    <location>
        <begin position="1"/>
        <end position="26"/>
    </location>
</feature>
<dbReference type="RefSeq" id="WP_095720823.1">
    <property type="nucleotide sequence ID" value="NZ_NTFS01000042.1"/>
</dbReference>
<evidence type="ECO:0008006" key="4">
    <source>
        <dbReference type="Google" id="ProtNLM"/>
    </source>
</evidence>
<dbReference type="AlphaFoldDB" id="A0A2A2TMD0"/>
<dbReference type="Gene3D" id="2.40.10.10">
    <property type="entry name" value="Trypsin-like serine proteases"/>
    <property type="match status" value="1"/>
</dbReference>
<gene>
    <name evidence="2" type="ORF">CK510_05985</name>
</gene>
<dbReference type="Proteomes" id="UP000218238">
    <property type="component" value="Unassembled WGS sequence"/>
</dbReference>
<proteinExistence type="predicted"/>
<protein>
    <recommendedName>
        <fullName evidence="4">Serine protease</fullName>
    </recommendedName>
</protein>
<dbReference type="PANTHER" id="PTHR22939">
    <property type="entry name" value="SERINE PROTEASE FAMILY S1C HTRA-RELATED"/>
    <property type="match status" value="1"/>
</dbReference>
<evidence type="ECO:0000256" key="1">
    <source>
        <dbReference type="SAM" id="SignalP"/>
    </source>
</evidence>
<name>A0A2A2TMD0_9CYAN</name>
<organism evidence="2 3">
    <name type="scientific">Brunnivagina elsteri CCALA 953</name>
    <dbReference type="NCBI Taxonomy" id="987040"/>
    <lineage>
        <taxon>Bacteria</taxon>
        <taxon>Bacillati</taxon>
        <taxon>Cyanobacteriota</taxon>
        <taxon>Cyanophyceae</taxon>
        <taxon>Nostocales</taxon>
        <taxon>Calotrichaceae</taxon>
        <taxon>Brunnivagina</taxon>
    </lineage>
</organism>
<evidence type="ECO:0000313" key="2">
    <source>
        <dbReference type="EMBL" id="PAX59649.1"/>
    </source>
</evidence>
<dbReference type="InterPro" id="IPR009003">
    <property type="entry name" value="Peptidase_S1_PA"/>
</dbReference>
<dbReference type="PANTHER" id="PTHR22939:SF129">
    <property type="entry name" value="SERINE PROTEASE HTRA2, MITOCHONDRIAL"/>
    <property type="match status" value="1"/>
</dbReference>
<sequence length="239" mass="26539">MKRQISLILASSALIYNLIPFSSVIAGNVKESNKNVPKISLTTSQNQLAKSNKSQIKLESQVKSNKQALTPESIQASVVKIQVGCKAEVYWANNKKTYYVSTGGSGSGFFVSQDGKIATNAHVIDIVQNSDKCLQNLFENFVVQLAEDYNFKLNDLDKDDFKYFVENSQPKRIKHIQKVVLSNGRELPFKTIVSGFSGTAKDVAVIKIDVRNAPILKLADYNNVRVLDSVRDHTPISKK</sequence>
<dbReference type="SUPFAM" id="SSF50494">
    <property type="entry name" value="Trypsin-like serine proteases"/>
    <property type="match status" value="1"/>
</dbReference>
<dbReference type="InterPro" id="IPR043504">
    <property type="entry name" value="Peptidase_S1_PA_chymotrypsin"/>
</dbReference>
<keyword evidence="1" id="KW-0732">Signal</keyword>
<keyword evidence="3" id="KW-1185">Reference proteome</keyword>
<dbReference type="OrthoDB" id="9766361at2"/>
<feature type="chain" id="PRO_5012629865" description="Serine protease" evidence="1">
    <location>
        <begin position="27"/>
        <end position="239"/>
    </location>
</feature>